<proteinExistence type="predicted"/>
<dbReference type="InterPro" id="IPR000014">
    <property type="entry name" value="PAS"/>
</dbReference>
<evidence type="ECO:0000259" key="4">
    <source>
        <dbReference type="PROSITE" id="PS50887"/>
    </source>
</evidence>
<dbReference type="InterPro" id="IPR001610">
    <property type="entry name" value="PAC"/>
</dbReference>
<dbReference type="SMART" id="SM00267">
    <property type="entry name" value="GGDEF"/>
    <property type="match status" value="1"/>
</dbReference>
<dbReference type="PANTHER" id="PTHR44757:SF2">
    <property type="entry name" value="BIOFILM ARCHITECTURE MAINTENANCE PROTEIN MBAA"/>
    <property type="match status" value="1"/>
</dbReference>
<dbReference type="Gene3D" id="3.30.450.20">
    <property type="entry name" value="PAS domain"/>
    <property type="match status" value="2"/>
</dbReference>
<evidence type="ECO:0000259" key="3">
    <source>
        <dbReference type="PROSITE" id="PS50883"/>
    </source>
</evidence>
<dbReference type="InterPro" id="IPR043128">
    <property type="entry name" value="Rev_trsase/Diguanyl_cyclase"/>
</dbReference>
<dbReference type="GO" id="GO:0006355">
    <property type="term" value="P:regulation of DNA-templated transcription"/>
    <property type="evidence" value="ECO:0007669"/>
    <property type="project" value="InterPro"/>
</dbReference>
<dbReference type="KEGG" id="enn:FRE64_03815"/>
<gene>
    <name evidence="5" type="ORF">FRE64_03815</name>
</gene>
<dbReference type="InterPro" id="IPR035919">
    <property type="entry name" value="EAL_sf"/>
</dbReference>
<dbReference type="Pfam" id="PF00990">
    <property type="entry name" value="GGDEF"/>
    <property type="match status" value="1"/>
</dbReference>
<organism evidence="5 6">
    <name type="scientific">Euhalothece natronophila Z-M001</name>
    <dbReference type="NCBI Taxonomy" id="522448"/>
    <lineage>
        <taxon>Bacteria</taxon>
        <taxon>Bacillati</taxon>
        <taxon>Cyanobacteriota</taxon>
        <taxon>Cyanophyceae</taxon>
        <taxon>Oscillatoriophycideae</taxon>
        <taxon>Chroococcales</taxon>
        <taxon>Halothecacae</taxon>
        <taxon>Halothece cluster</taxon>
        <taxon>Euhalothece</taxon>
    </lineage>
</organism>
<feature type="domain" description="PAS" evidence="1">
    <location>
        <begin position="22"/>
        <end position="95"/>
    </location>
</feature>
<dbReference type="Pfam" id="PF00563">
    <property type="entry name" value="EAL"/>
    <property type="match status" value="1"/>
</dbReference>
<evidence type="ECO:0000259" key="1">
    <source>
        <dbReference type="PROSITE" id="PS50112"/>
    </source>
</evidence>
<dbReference type="PANTHER" id="PTHR44757">
    <property type="entry name" value="DIGUANYLATE CYCLASE DGCP"/>
    <property type="match status" value="1"/>
</dbReference>
<dbReference type="Pfam" id="PF00989">
    <property type="entry name" value="PAS"/>
    <property type="match status" value="1"/>
</dbReference>
<dbReference type="FunFam" id="3.20.20.450:FF:000001">
    <property type="entry name" value="Cyclic di-GMP phosphodiesterase yahA"/>
    <property type="match status" value="1"/>
</dbReference>
<dbReference type="SMART" id="SM00091">
    <property type="entry name" value="PAS"/>
    <property type="match status" value="2"/>
</dbReference>
<dbReference type="PROSITE" id="PS50883">
    <property type="entry name" value="EAL"/>
    <property type="match status" value="1"/>
</dbReference>
<dbReference type="PROSITE" id="PS50113">
    <property type="entry name" value="PAC"/>
    <property type="match status" value="1"/>
</dbReference>
<protein>
    <submittedName>
        <fullName evidence="5">EAL domain-containing protein</fullName>
    </submittedName>
</protein>
<dbReference type="InterPro" id="IPR000160">
    <property type="entry name" value="GGDEF_dom"/>
</dbReference>
<feature type="domain" description="EAL" evidence="3">
    <location>
        <begin position="470"/>
        <end position="723"/>
    </location>
</feature>
<dbReference type="CDD" id="cd00130">
    <property type="entry name" value="PAS"/>
    <property type="match status" value="2"/>
</dbReference>
<name>A0A5B8NJL8_9CHRO</name>
<reference evidence="5 6" key="1">
    <citation type="submission" date="2019-08" db="EMBL/GenBank/DDBJ databases">
        <title>Carotenoids and Carotenoid Binding Proteins in the Halophilic Cyanobacterium Euhalothece sp. ZM00.</title>
        <authorList>
            <person name="Cho S.M."/>
            <person name="Song J.Y."/>
            <person name="Park Y.-I."/>
        </authorList>
    </citation>
    <scope>NUCLEOTIDE SEQUENCE [LARGE SCALE GENOMIC DNA]</scope>
    <source>
        <strain evidence="5 6">Z-M001</strain>
    </source>
</reference>
<dbReference type="AlphaFoldDB" id="A0A5B8NJL8"/>
<dbReference type="InterPro" id="IPR052155">
    <property type="entry name" value="Biofilm_reg_signaling"/>
</dbReference>
<evidence type="ECO:0000313" key="5">
    <source>
        <dbReference type="EMBL" id="QDZ39136.1"/>
    </source>
</evidence>
<dbReference type="InterPro" id="IPR001633">
    <property type="entry name" value="EAL_dom"/>
</dbReference>
<dbReference type="Proteomes" id="UP000318453">
    <property type="component" value="Chromosome"/>
</dbReference>
<keyword evidence="6" id="KW-1185">Reference proteome</keyword>
<dbReference type="SMART" id="SM00086">
    <property type="entry name" value="PAC"/>
    <property type="match status" value="2"/>
</dbReference>
<dbReference type="NCBIfam" id="TIGR00254">
    <property type="entry name" value="GGDEF"/>
    <property type="match status" value="1"/>
</dbReference>
<dbReference type="Pfam" id="PF13426">
    <property type="entry name" value="PAS_9"/>
    <property type="match status" value="1"/>
</dbReference>
<dbReference type="CDD" id="cd01949">
    <property type="entry name" value="GGDEF"/>
    <property type="match status" value="1"/>
</dbReference>
<dbReference type="InterPro" id="IPR000700">
    <property type="entry name" value="PAS-assoc_C"/>
</dbReference>
<sequence>MESPIPQKVKQKLLEALKLDVQLNLLERAINASSNGIIITDYQQEDNPIIYVNEAFERITGYSFNEVAGHNCRFLQGNNRQQSGGETIKTALQHGKECCTVVKNYRKDGSEFWNELYIAPVTDASGTITNFIGVQTDITKRKLAEENLKQSEQQFRIAFEYAPVAMALVSLDGSLLDANESLCDLLGYSKKELIARSLLEISHPEDITEGKLLYRRCLQGEISHFQLEKRYLTKDGGAIYALVKVALVRDQENLPIHYIVQIWDLSCNLDKQPEKKVEGISKYQLTNHNLRNHLHYDGLTGLPTRILFETSLEQALRQTKKQGAVFFLDLDRFQVINESLGHSVGDQLLMIVGSRLEACLAEGDFIARSGGDEFAIFVGGITTLLEAISVAKTFQEKLSQPYTINTPEGKITTSYHFINTSVGIALGYHHDGKASQLLQDAEFAIGRAKKRGKGSIEVFDHTLRQRALRQSKIETDLKQAISQGEIYLEYQPIINLETEKLMGFEALMRWQHKELGMISPGEFIPIAEETGLIVPIGYWVLSQACEQLKKWHESFPEFEDLIMSINLSALQIKDPALVKTVQEILQANNLSGNKLKLEITETTLIENVELASEQLKKLKANQIQISLDDFGTGYASLSYLQRFPVDVLKIDRSFVSVMAPDNHNFKIVQGVISLAHALNMTVIGEGIETSYQEQELASLGCEFGQGYYFDKPLDAVCATKLLN</sequence>
<dbReference type="InterPro" id="IPR029787">
    <property type="entry name" value="Nucleotide_cyclase"/>
</dbReference>
<feature type="domain" description="PAS" evidence="1">
    <location>
        <begin position="151"/>
        <end position="221"/>
    </location>
</feature>
<dbReference type="SMART" id="SM00052">
    <property type="entry name" value="EAL"/>
    <property type="match status" value="1"/>
</dbReference>
<evidence type="ECO:0000259" key="2">
    <source>
        <dbReference type="PROSITE" id="PS50113"/>
    </source>
</evidence>
<dbReference type="InterPro" id="IPR035965">
    <property type="entry name" value="PAS-like_dom_sf"/>
</dbReference>
<dbReference type="Gene3D" id="3.20.20.450">
    <property type="entry name" value="EAL domain"/>
    <property type="match status" value="1"/>
</dbReference>
<evidence type="ECO:0000313" key="6">
    <source>
        <dbReference type="Proteomes" id="UP000318453"/>
    </source>
</evidence>
<dbReference type="SUPFAM" id="SSF55073">
    <property type="entry name" value="Nucleotide cyclase"/>
    <property type="match status" value="1"/>
</dbReference>
<feature type="domain" description="PAC" evidence="2">
    <location>
        <begin position="96"/>
        <end position="150"/>
    </location>
</feature>
<accession>A0A5B8NJL8</accession>
<dbReference type="PROSITE" id="PS50112">
    <property type="entry name" value="PAS"/>
    <property type="match status" value="2"/>
</dbReference>
<dbReference type="CDD" id="cd01948">
    <property type="entry name" value="EAL"/>
    <property type="match status" value="1"/>
</dbReference>
<dbReference type="EMBL" id="CP042326">
    <property type="protein sequence ID" value="QDZ39136.1"/>
    <property type="molecule type" value="Genomic_DNA"/>
</dbReference>
<dbReference type="PROSITE" id="PS50887">
    <property type="entry name" value="GGDEF"/>
    <property type="match status" value="1"/>
</dbReference>
<dbReference type="RefSeq" id="WP_146294742.1">
    <property type="nucleotide sequence ID" value="NZ_CP042326.1"/>
</dbReference>
<dbReference type="OrthoDB" id="442691at2"/>
<feature type="domain" description="GGDEF" evidence="4">
    <location>
        <begin position="321"/>
        <end position="461"/>
    </location>
</feature>
<dbReference type="SUPFAM" id="SSF55785">
    <property type="entry name" value="PYP-like sensor domain (PAS domain)"/>
    <property type="match status" value="2"/>
</dbReference>
<dbReference type="NCBIfam" id="TIGR00229">
    <property type="entry name" value="sensory_box"/>
    <property type="match status" value="2"/>
</dbReference>
<dbReference type="Gene3D" id="3.30.70.270">
    <property type="match status" value="1"/>
</dbReference>
<dbReference type="SUPFAM" id="SSF141868">
    <property type="entry name" value="EAL domain-like"/>
    <property type="match status" value="1"/>
</dbReference>
<dbReference type="InterPro" id="IPR013767">
    <property type="entry name" value="PAS_fold"/>
</dbReference>